<comment type="subcellular location">
    <subcellularLocation>
        <location evidence="3">Cytoplasm</location>
    </subcellularLocation>
    <subcellularLocation>
        <location evidence="2">Nucleus</location>
    </subcellularLocation>
</comment>
<dbReference type="FunFam" id="4.10.1060.10:FF:000011">
    <property type="entry name" value="ubiquitin thioesterase ZRANB1 isoform X1"/>
    <property type="match status" value="1"/>
</dbReference>
<comment type="similarity">
    <text evidence="4">Belongs to the peptidase C64 family.</text>
</comment>
<keyword evidence="14" id="KW-0788">Thiol protease</keyword>
<evidence type="ECO:0000256" key="23">
    <source>
        <dbReference type="SAM" id="MobiDB-lite"/>
    </source>
</evidence>
<evidence type="ECO:0000259" key="25">
    <source>
        <dbReference type="PROSITE" id="PS50802"/>
    </source>
</evidence>
<keyword evidence="9" id="KW-0479">Metal-binding</keyword>
<evidence type="ECO:0000313" key="26">
    <source>
        <dbReference type="EMBL" id="VFV38398.1"/>
    </source>
</evidence>
<feature type="domain" description="RanBP2-type" evidence="24">
    <location>
        <begin position="29"/>
        <end position="59"/>
    </location>
</feature>
<dbReference type="GO" id="GO:0005737">
    <property type="term" value="C:cytoplasm"/>
    <property type="evidence" value="ECO:0007669"/>
    <property type="project" value="UniProtKB-SubCell"/>
</dbReference>
<sequence length="734" mass="84073">MCKVEVIAWKLKPYFLLDITHFKKSTMSERGIKWACEYCTYENWPSAIKCTMCRAQRPSGTIITEDPFKSGSSDVGRDWDPSSTEGGSSPLICPDSSARPRVKSSYSMENANKWSCHMCTYLNWPRAIRCTQCLSQRRTRSPTESPQSSGSGSRPVAFSVDPCEEYNDRNKPNTRTQHWTCSICTYENWAKAKKCVVCDHPRPNNIEAIELAETDEASSIINEQDRTRWRGSCSSGNSQRRSPPTTKRDSEMKMDFQRIELAGAVGSKEELEVDFKKLKQIKNRMKKTDWLFLSACVGVVEGDLAAIEAYKSSGGDIARQLTADEVRLLNRPSAFDVGYTLVHLAIRFQRQDMLAILLTEVSQQAAKCIPAMVCPELTEQIRREIAASLHQRKGDFACYFLTDLVTFTLPADIEDLPPTVQEKLFDEVLDRDVQKELEEESPIINWSLELATRLDSRLYALWNRTAGDCLLDSVLQATWGIYDKDSVLRKALHDSLHDCSHWFYTRWKDWESWYSQSFGLHFSLREEQWQEDWAFILSLASQPGASLEQTHIFVLAHILRRPIIVYGVKYYKSFRGETLGYTRFQGVYLPLLWEQSFCWKSPIALGYTRGHFSALVAMENDGYGNRGAGANLNTDDDVTVTFLPLVDSERKLLHVHFLSAQELGNEEQQEKLLREWLDCCVTEGGVLVALQKSSRRRNHPLVTHMVEKWLDRYRQIRPCTSLSDGEEDDDDEDE</sequence>
<dbReference type="PROSITE" id="PS50199">
    <property type="entry name" value="ZF_RANBP2_2"/>
    <property type="match status" value="3"/>
</dbReference>
<keyword evidence="11 22" id="KW-0863">Zinc-finger</keyword>
<evidence type="ECO:0000256" key="1">
    <source>
        <dbReference type="ARBA" id="ARBA00000707"/>
    </source>
</evidence>
<dbReference type="InterPro" id="IPR041294">
    <property type="entry name" value="AnkUBD"/>
</dbReference>
<keyword evidence="13" id="KW-0378">Hydrolase</keyword>
<evidence type="ECO:0000256" key="21">
    <source>
        <dbReference type="ARBA" id="ARBA00084023"/>
    </source>
</evidence>
<dbReference type="Gene3D" id="4.10.1060.10">
    <property type="entry name" value="Zinc finger, RanBP2-type"/>
    <property type="match status" value="3"/>
</dbReference>
<evidence type="ECO:0000256" key="13">
    <source>
        <dbReference type="ARBA" id="ARBA00022801"/>
    </source>
</evidence>
<dbReference type="FunFam" id="4.10.1060.10:FF:000006">
    <property type="entry name" value="ubiquitin thioesterase ZRANB1 isoform X1"/>
    <property type="match status" value="1"/>
</dbReference>
<dbReference type="GO" id="GO:0007010">
    <property type="term" value="P:cytoskeleton organization"/>
    <property type="evidence" value="ECO:0007669"/>
    <property type="project" value="TreeGrafter"/>
</dbReference>
<evidence type="ECO:0000256" key="7">
    <source>
        <dbReference type="ARBA" id="ARBA00022670"/>
    </source>
</evidence>
<comment type="catalytic activity">
    <reaction evidence="1">
        <text>Thiol-dependent hydrolysis of ester, thioester, amide, peptide and isopeptide bonds formed by the C-terminal Gly of ubiquitin (a 76-residue protein attached to proteins as an intracellular targeting signal).</text>
        <dbReference type="EC" id="3.4.19.12"/>
    </reaction>
</comment>
<dbReference type="Proteomes" id="UP000386466">
    <property type="component" value="Unassembled WGS sequence"/>
</dbReference>
<evidence type="ECO:0000256" key="3">
    <source>
        <dbReference type="ARBA" id="ARBA00004496"/>
    </source>
</evidence>
<dbReference type="GO" id="GO:0030177">
    <property type="term" value="P:positive regulation of Wnt signaling pathway"/>
    <property type="evidence" value="ECO:0007669"/>
    <property type="project" value="TreeGrafter"/>
</dbReference>
<evidence type="ECO:0000256" key="4">
    <source>
        <dbReference type="ARBA" id="ARBA00005865"/>
    </source>
</evidence>
<dbReference type="InterPro" id="IPR003323">
    <property type="entry name" value="OTU_dom"/>
</dbReference>
<accession>A0A485P280</accession>
<dbReference type="CDD" id="cd22767">
    <property type="entry name" value="OTU_ZRANB1"/>
    <property type="match status" value="1"/>
</dbReference>
<comment type="function">
    <text evidence="18">Ubiquitin thioesterase, which specifically hydrolyzes 'Lys-29'-linked and 'Lys-33'-linked diubiquitin. Also cleaves 'Lys-63'-linked chains, but with 40-fold less efficiency compared to 'Lys-29'-linked ones. Positive regulator of the Wnt signaling pathway that deubiquitinates APC protein, a negative regulator of Wnt-mediated transcription. Acts as a regulator of autophagy by mediating deubiquitination of PIK3C3/VPS34, thereby promoting autophagosome maturation. Plays a role in the regulation of cell morphology and cytoskeletal organization. Required in the stress fiber dynamics and cell migration.</text>
</comment>
<feature type="region of interest" description="Disordered" evidence="23">
    <location>
        <begin position="140"/>
        <end position="174"/>
    </location>
</feature>
<dbReference type="InterPro" id="IPR036443">
    <property type="entry name" value="Znf_RanBP2_sf"/>
</dbReference>
<dbReference type="GO" id="GO:0016477">
    <property type="term" value="P:cell migration"/>
    <property type="evidence" value="ECO:0007669"/>
    <property type="project" value="TreeGrafter"/>
</dbReference>
<dbReference type="Pfam" id="PF00641">
    <property type="entry name" value="Zn_ribbon_RanBP"/>
    <property type="match status" value="2"/>
</dbReference>
<dbReference type="PROSITE" id="PS01358">
    <property type="entry name" value="ZF_RANBP2_1"/>
    <property type="match status" value="3"/>
</dbReference>
<keyword evidence="16" id="KW-0040">ANK repeat</keyword>
<dbReference type="GO" id="GO:0035523">
    <property type="term" value="P:protein K29-linked deubiquitination"/>
    <property type="evidence" value="ECO:0007669"/>
    <property type="project" value="TreeGrafter"/>
</dbReference>
<protein>
    <recommendedName>
        <fullName evidence="20">Ubiquitin thioesterase ZRANB1</fullName>
        <ecNumber evidence="5">3.4.19.12</ecNumber>
    </recommendedName>
    <alternativeName>
        <fullName evidence="21">Zinc finger Ran-binding domain-containing protein 1</fullName>
    </alternativeName>
</protein>
<dbReference type="FunFam" id="1.25.40.560:FF:000001">
    <property type="entry name" value="ubiquitin thioesterase ZRANB1 isoform X1"/>
    <property type="match status" value="1"/>
</dbReference>
<dbReference type="InterPro" id="IPR049768">
    <property type="entry name" value="ZRANB1_OTU"/>
</dbReference>
<dbReference type="PROSITE" id="PS50802">
    <property type="entry name" value="OTU"/>
    <property type="match status" value="1"/>
</dbReference>
<evidence type="ECO:0000256" key="19">
    <source>
        <dbReference type="ARBA" id="ARBA00062143"/>
    </source>
</evidence>
<dbReference type="GO" id="GO:1990168">
    <property type="term" value="P:protein K33-linked deubiquitination"/>
    <property type="evidence" value="ECO:0007669"/>
    <property type="project" value="TreeGrafter"/>
</dbReference>
<dbReference type="FunFam" id="4.10.1060.10:FF:000012">
    <property type="entry name" value="ubiquitin thioesterase ZRANB1 isoform X1"/>
    <property type="match status" value="1"/>
</dbReference>
<feature type="region of interest" description="Disordered" evidence="23">
    <location>
        <begin position="220"/>
        <end position="251"/>
    </location>
</feature>
<reference evidence="26 27" key="1">
    <citation type="submission" date="2019-01" db="EMBL/GenBank/DDBJ databases">
        <authorList>
            <person name="Alioto T."/>
            <person name="Alioto T."/>
        </authorList>
    </citation>
    <scope>NUCLEOTIDE SEQUENCE [LARGE SCALE GENOMIC DNA]</scope>
</reference>
<dbReference type="EMBL" id="CAAGRJ010026053">
    <property type="protein sequence ID" value="VFV38398.1"/>
    <property type="molecule type" value="Genomic_DNA"/>
</dbReference>
<feature type="compositionally biased region" description="Polar residues" evidence="23">
    <location>
        <begin position="140"/>
        <end position="152"/>
    </location>
</feature>
<keyword evidence="7" id="KW-0645">Protease</keyword>
<keyword evidence="12" id="KW-0833">Ubl conjugation pathway</keyword>
<feature type="region of interest" description="Disordered" evidence="23">
    <location>
        <begin position="64"/>
        <end position="100"/>
    </location>
</feature>
<name>A0A485P280_LYNPA</name>
<evidence type="ECO:0000256" key="10">
    <source>
        <dbReference type="ARBA" id="ARBA00022737"/>
    </source>
</evidence>
<dbReference type="PANTHER" id="PTHR13367:SF28">
    <property type="entry name" value="UBIQUITIN THIOESTERASE ZRANB1"/>
    <property type="match status" value="1"/>
</dbReference>
<evidence type="ECO:0000256" key="2">
    <source>
        <dbReference type="ARBA" id="ARBA00004123"/>
    </source>
</evidence>
<dbReference type="SMART" id="SM00547">
    <property type="entry name" value="ZnF_RBZ"/>
    <property type="match status" value="3"/>
</dbReference>
<feature type="compositionally biased region" description="Polar residues" evidence="23">
    <location>
        <begin position="232"/>
        <end position="245"/>
    </location>
</feature>
<evidence type="ECO:0000256" key="5">
    <source>
        <dbReference type="ARBA" id="ARBA00012759"/>
    </source>
</evidence>
<evidence type="ECO:0000256" key="14">
    <source>
        <dbReference type="ARBA" id="ARBA00022807"/>
    </source>
</evidence>
<dbReference type="GO" id="GO:0071947">
    <property type="term" value="P:protein deubiquitination involved in ubiquitin-dependent protein catabolic process"/>
    <property type="evidence" value="ECO:0007669"/>
    <property type="project" value="TreeGrafter"/>
</dbReference>
<dbReference type="EC" id="3.4.19.12" evidence="5"/>
<dbReference type="PANTHER" id="PTHR13367">
    <property type="entry name" value="UBIQUITIN THIOESTERASE"/>
    <property type="match status" value="1"/>
</dbReference>
<dbReference type="GO" id="GO:0008270">
    <property type="term" value="F:zinc ion binding"/>
    <property type="evidence" value="ECO:0007669"/>
    <property type="project" value="UniProtKB-KW"/>
</dbReference>
<keyword evidence="15" id="KW-0862">Zinc</keyword>
<gene>
    <name evidence="26" type="ORF">LYPA_23C017459</name>
</gene>
<feature type="domain" description="RanBP2-type" evidence="24">
    <location>
        <begin position="110"/>
        <end position="139"/>
    </location>
</feature>
<dbReference type="SUPFAM" id="SSF90209">
    <property type="entry name" value="Ran binding protein zinc finger-like"/>
    <property type="match status" value="2"/>
</dbReference>
<keyword evidence="17" id="KW-0539">Nucleus</keyword>
<evidence type="ECO:0000256" key="17">
    <source>
        <dbReference type="ARBA" id="ARBA00023242"/>
    </source>
</evidence>
<dbReference type="GO" id="GO:0005634">
    <property type="term" value="C:nucleus"/>
    <property type="evidence" value="ECO:0007669"/>
    <property type="project" value="UniProtKB-SubCell"/>
</dbReference>
<keyword evidence="27" id="KW-1185">Reference proteome</keyword>
<evidence type="ECO:0000256" key="18">
    <source>
        <dbReference type="ARBA" id="ARBA00059005"/>
    </source>
</evidence>
<dbReference type="InterPro" id="IPR051346">
    <property type="entry name" value="OTU_Deubiquitinase"/>
</dbReference>
<evidence type="ECO:0000256" key="12">
    <source>
        <dbReference type="ARBA" id="ARBA00022786"/>
    </source>
</evidence>
<evidence type="ECO:0000256" key="16">
    <source>
        <dbReference type="ARBA" id="ARBA00023043"/>
    </source>
</evidence>
<evidence type="ECO:0000256" key="22">
    <source>
        <dbReference type="PROSITE-ProRule" id="PRU00322"/>
    </source>
</evidence>
<dbReference type="GO" id="GO:0070530">
    <property type="term" value="F:K63-linked polyubiquitin modification-dependent protein binding"/>
    <property type="evidence" value="ECO:0007669"/>
    <property type="project" value="TreeGrafter"/>
</dbReference>
<evidence type="ECO:0000256" key="15">
    <source>
        <dbReference type="ARBA" id="ARBA00022833"/>
    </source>
</evidence>
<evidence type="ECO:0000256" key="8">
    <source>
        <dbReference type="ARBA" id="ARBA00022687"/>
    </source>
</evidence>
<dbReference type="GO" id="GO:0004843">
    <property type="term" value="F:cysteine-type deubiquitinase activity"/>
    <property type="evidence" value="ECO:0007669"/>
    <property type="project" value="UniProtKB-EC"/>
</dbReference>
<evidence type="ECO:0000256" key="11">
    <source>
        <dbReference type="ARBA" id="ARBA00022771"/>
    </source>
</evidence>
<evidence type="ECO:0000256" key="9">
    <source>
        <dbReference type="ARBA" id="ARBA00022723"/>
    </source>
</evidence>
<dbReference type="Gene3D" id="1.25.40.560">
    <property type="match status" value="1"/>
</dbReference>
<dbReference type="AlphaFoldDB" id="A0A485P280"/>
<keyword evidence="10" id="KW-0677">Repeat</keyword>
<evidence type="ECO:0000256" key="6">
    <source>
        <dbReference type="ARBA" id="ARBA00022490"/>
    </source>
</evidence>
<proteinExistence type="inferred from homology"/>
<dbReference type="GO" id="GO:0016055">
    <property type="term" value="P:Wnt signaling pathway"/>
    <property type="evidence" value="ECO:0007669"/>
    <property type="project" value="UniProtKB-KW"/>
</dbReference>
<keyword evidence="8" id="KW-0879">Wnt signaling pathway</keyword>
<evidence type="ECO:0000313" key="27">
    <source>
        <dbReference type="Proteomes" id="UP000386466"/>
    </source>
</evidence>
<feature type="domain" description="RanBP2-type" evidence="24">
    <location>
        <begin position="175"/>
        <end position="204"/>
    </location>
</feature>
<keyword evidence="6" id="KW-0963">Cytoplasm</keyword>
<dbReference type="InterPro" id="IPR001876">
    <property type="entry name" value="Znf_RanBP2"/>
</dbReference>
<evidence type="ECO:0000256" key="20">
    <source>
        <dbReference type="ARBA" id="ARBA00074046"/>
    </source>
</evidence>
<dbReference type="Pfam" id="PF02338">
    <property type="entry name" value="OTU"/>
    <property type="match status" value="1"/>
</dbReference>
<evidence type="ECO:0000259" key="24">
    <source>
        <dbReference type="PROSITE" id="PS50199"/>
    </source>
</evidence>
<comment type="subunit">
    <text evidence="19">Interacts with TRAF6. Interacts with APC.</text>
</comment>
<feature type="domain" description="OTU" evidence="25">
    <location>
        <begin position="458"/>
        <end position="618"/>
    </location>
</feature>
<dbReference type="Pfam" id="PF18418">
    <property type="entry name" value="AnkUBD"/>
    <property type="match status" value="1"/>
</dbReference>
<organism evidence="26 27">
    <name type="scientific">Lynx pardinus</name>
    <name type="common">Iberian lynx</name>
    <name type="synonym">Felis pardina</name>
    <dbReference type="NCBI Taxonomy" id="191816"/>
    <lineage>
        <taxon>Eukaryota</taxon>
        <taxon>Metazoa</taxon>
        <taxon>Chordata</taxon>
        <taxon>Craniata</taxon>
        <taxon>Vertebrata</taxon>
        <taxon>Euteleostomi</taxon>
        <taxon>Mammalia</taxon>
        <taxon>Eutheria</taxon>
        <taxon>Laurasiatheria</taxon>
        <taxon>Carnivora</taxon>
        <taxon>Feliformia</taxon>
        <taxon>Felidae</taxon>
        <taxon>Felinae</taxon>
        <taxon>Lynx</taxon>
    </lineage>
</organism>